<organism evidence="2 3">
    <name type="scientific">Vicingus serpentipes</name>
    <dbReference type="NCBI Taxonomy" id="1926625"/>
    <lineage>
        <taxon>Bacteria</taxon>
        <taxon>Pseudomonadati</taxon>
        <taxon>Bacteroidota</taxon>
        <taxon>Flavobacteriia</taxon>
        <taxon>Flavobacteriales</taxon>
        <taxon>Vicingaceae</taxon>
        <taxon>Vicingus</taxon>
    </lineage>
</organism>
<evidence type="ECO:0000313" key="3">
    <source>
        <dbReference type="Proteomes" id="UP000321721"/>
    </source>
</evidence>
<gene>
    <name evidence="2" type="ORF">FRY74_05050</name>
</gene>
<dbReference type="GO" id="GO:0071281">
    <property type="term" value="P:cellular response to iron ion"/>
    <property type="evidence" value="ECO:0007669"/>
    <property type="project" value="TreeGrafter"/>
</dbReference>
<dbReference type="InterPro" id="IPR002491">
    <property type="entry name" value="ABC_transptr_periplasmic_BD"/>
</dbReference>
<dbReference type="PANTHER" id="PTHR30535">
    <property type="entry name" value="VITAMIN B12-BINDING PROTEIN"/>
    <property type="match status" value="1"/>
</dbReference>
<dbReference type="PANTHER" id="PTHR30535:SF34">
    <property type="entry name" value="MOLYBDATE-BINDING PROTEIN MOLA"/>
    <property type="match status" value="1"/>
</dbReference>
<keyword evidence="3" id="KW-1185">Reference proteome</keyword>
<dbReference type="AlphaFoldDB" id="A0A5C6RVM3"/>
<dbReference type="RefSeq" id="WP_147099256.1">
    <property type="nucleotide sequence ID" value="NZ_VOOS01000002.1"/>
</dbReference>
<accession>A0A5C6RVM3</accession>
<feature type="domain" description="Fe/B12 periplasmic-binding" evidence="1">
    <location>
        <begin position="93"/>
        <end position="366"/>
    </location>
</feature>
<name>A0A5C6RVM3_9FLAO</name>
<protein>
    <submittedName>
        <fullName evidence="2">ABC transporter substrate-binding protein</fullName>
    </submittedName>
</protein>
<evidence type="ECO:0000259" key="1">
    <source>
        <dbReference type="PROSITE" id="PS50983"/>
    </source>
</evidence>
<proteinExistence type="predicted"/>
<sequence length="378" mass="43633">MKYLSLSLLLMIFFFSCKNDKTIDKEDFVVEESVQDYVKYAKGFSIETFSDYKVLTISNAWKGEKTIFQYILYRNEKPLGFEDAVFVKTPIKTIACLSLTHLAFIDKLNQNKSIIALSGCDYVSNLEIINRIKTDKIKEIGKEQQLNYEMLIDNKPDLIMAYGIDESSKKNLTKMKELGLSVVLNAEYMENHPLGQAEWIKFVAAFYELDSEGDSIFSLIEKEYLELKKQVAKIESKPSVFLGMPWNGVWYMAGGESFQAQLLRDAGANYLWANNEEKSNFTIDKEVIIDRAIDADYWINLNSYTTINEVVACDTKFSKFKSVKKNQLFNNNKRLNISGGNDYWESGIVNPQIVLKDLITIFHPEVLNHELFYYKKLD</sequence>
<dbReference type="OrthoDB" id="9812528at2"/>
<dbReference type="Proteomes" id="UP000321721">
    <property type="component" value="Unassembled WGS sequence"/>
</dbReference>
<dbReference type="Gene3D" id="3.40.50.1980">
    <property type="entry name" value="Nitrogenase molybdenum iron protein domain"/>
    <property type="match status" value="2"/>
</dbReference>
<dbReference type="PROSITE" id="PS51257">
    <property type="entry name" value="PROKAR_LIPOPROTEIN"/>
    <property type="match status" value="1"/>
</dbReference>
<reference evidence="2 3" key="1">
    <citation type="submission" date="2019-08" db="EMBL/GenBank/DDBJ databases">
        <title>Genome of Vicingus serpentipes NCIMB 15042.</title>
        <authorList>
            <person name="Bowman J.P."/>
        </authorList>
    </citation>
    <scope>NUCLEOTIDE SEQUENCE [LARGE SCALE GENOMIC DNA]</scope>
    <source>
        <strain evidence="2 3">NCIMB 15042</strain>
    </source>
</reference>
<comment type="caution">
    <text evidence="2">The sequence shown here is derived from an EMBL/GenBank/DDBJ whole genome shotgun (WGS) entry which is preliminary data.</text>
</comment>
<dbReference type="SUPFAM" id="SSF53807">
    <property type="entry name" value="Helical backbone' metal receptor"/>
    <property type="match status" value="1"/>
</dbReference>
<evidence type="ECO:0000313" key="2">
    <source>
        <dbReference type="EMBL" id="TXB65939.1"/>
    </source>
</evidence>
<dbReference type="InterPro" id="IPR050902">
    <property type="entry name" value="ABC_Transporter_SBP"/>
</dbReference>
<dbReference type="Pfam" id="PF01497">
    <property type="entry name" value="Peripla_BP_2"/>
    <property type="match status" value="1"/>
</dbReference>
<dbReference type="EMBL" id="VOOS01000002">
    <property type="protein sequence ID" value="TXB65939.1"/>
    <property type="molecule type" value="Genomic_DNA"/>
</dbReference>
<dbReference type="PROSITE" id="PS50983">
    <property type="entry name" value="FE_B12_PBP"/>
    <property type="match status" value="1"/>
</dbReference>